<dbReference type="Gene3D" id="1.10.287.470">
    <property type="entry name" value="Helix hairpin bin"/>
    <property type="match status" value="1"/>
</dbReference>
<dbReference type="Pfam" id="PF25954">
    <property type="entry name" value="Beta-barrel_RND_2"/>
    <property type="match status" value="1"/>
</dbReference>
<protein>
    <submittedName>
        <fullName evidence="6">Probable Co/Zn/Cd efflux system membrane fusion protein</fullName>
    </submittedName>
</protein>
<dbReference type="InterPro" id="IPR058637">
    <property type="entry name" value="YknX-like_C"/>
</dbReference>
<dbReference type="NCBIfam" id="TIGR01730">
    <property type="entry name" value="RND_mfp"/>
    <property type="match status" value="1"/>
</dbReference>
<dbReference type="PANTHER" id="PTHR30469:SF15">
    <property type="entry name" value="HLYD FAMILY OF SECRETION PROTEINS"/>
    <property type="match status" value="1"/>
</dbReference>
<gene>
    <name evidence="6" type="ORF">AVDCRST_MAG39-713</name>
</gene>
<name>A0A6J4SEG6_9SPHN</name>
<comment type="similarity">
    <text evidence="1">Belongs to the membrane fusion protein (MFP) (TC 8.A.1) family.</text>
</comment>
<feature type="domain" description="CusB-like beta-barrel" evidence="3">
    <location>
        <begin position="255"/>
        <end position="325"/>
    </location>
</feature>
<dbReference type="Gene3D" id="2.40.420.20">
    <property type="match status" value="1"/>
</dbReference>
<dbReference type="GO" id="GO:1990281">
    <property type="term" value="C:efflux pump complex"/>
    <property type="evidence" value="ECO:0007669"/>
    <property type="project" value="TreeGrafter"/>
</dbReference>
<dbReference type="EMBL" id="CADCVW010000030">
    <property type="protein sequence ID" value="CAA9489658.1"/>
    <property type="molecule type" value="Genomic_DNA"/>
</dbReference>
<dbReference type="GO" id="GO:0015562">
    <property type="term" value="F:efflux transmembrane transporter activity"/>
    <property type="evidence" value="ECO:0007669"/>
    <property type="project" value="TreeGrafter"/>
</dbReference>
<dbReference type="PANTHER" id="PTHR30469">
    <property type="entry name" value="MULTIDRUG RESISTANCE PROTEIN MDTA"/>
    <property type="match status" value="1"/>
</dbReference>
<evidence type="ECO:0000259" key="5">
    <source>
        <dbReference type="Pfam" id="PF25989"/>
    </source>
</evidence>
<evidence type="ECO:0000256" key="2">
    <source>
        <dbReference type="SAM" id="Phobius"/>
    </source>
</evidence>
<dbReference type="Pfam" id="PF25973">
    <property type="entry name" value="BSH_CzcB"/>
    <property type="match status" value="1"/>
</dbReference>
<dbReference type="SUPFAM" id="SSF111369">
    <property type="entry name" value="HlyD-like secretion proteins"/>
    <property type="match status" value="1"/>
</dbReference>
<keyword evidence="2" id="KW-0472">Membrane</keyword>
<dbReference type="InterPro" id="IPR006143">
    <property type="entry name" value="RND_pump_MFP"/>
</dbReference>
<dbReference type="Gene3D" id="2.40.30.170">
    <property type="match status" value="1"/>
</dbReference>
<dbReference type="InterPro" id="IPR058647">
    <property type="entry name" value="BSH_CzcB-like"/>
</dbReference>
<reference evidence="6" key="1">
    <citation type="submission" date="2020-02" db="EMBL/GenBank/DDBJ databases">
        <authorList>
            <person name="Meier V. D."/>
        </authorList>
    </citation>
    <scope>NUCLEOTIDE SEQUENCE</scope>
    <source>
        <strain evidence="6">AVDCRST_MAG39</strain>
    </source>
</reference>
<keyword evidence="2" id="KW-1133">Transmembrane helix</keyword>
<evidence type="ECO:0000259" key="4">
    <source>
        <dbReference type="Pfam" id="PF25973"/>
    </source>
</evidence>
<feature type="domain" description="CzcB-like barrel-sandwich hybrid" evidence="4">
    <location>
        <begin position="114"/>
        <end position="240"/>
    </location>
</feature>
<feature type="domain" description="YknX-like C-terminal permuted SH3-like" evidence="5">
    <location>
        <begin position="332"/>
        <end position="397"/>
    </location>
</feature>
<organism evidence="6">
    <name type="scientific">uncultured Sphingomonadaceae bacterium</name>
    <dbReference type="NCBI Taxonomy" id="169976"/>
    <lineage>
        <taxon>Bacteria</taxon>
        <taxon>Pseudomonadati</taxon>
        <taxon>Pseudomonadota</taxon>
        <taxon>Alphaproteobacteria</taxon>
        <taxon>Sphingomonadales</taxon>
        <taxon>Sphingomonadaceae</taxon>
        <taxon>environmental samples</taxon>
    </lineage>
</organism>
<dbReference type="Gene3D" id="2.40.50.100">
    <property type="match status" value="1"/>
</dbReference>
<feature type="transmembrane region" description="Helical" evidence="2">
    <location>
        <begin position="29"/>
        <end position="50"/>
    </location>
</feature>
<sequence length="405" mass="41477">MDIAAGQLTGAPPELIVVEDAKRDRRRRILLVVGALVLLVAAILGAAWAMSDDEAAAAGEAKGGAAKGGAGGRGQQQPAVTVVVPGRAQVASVINATGTVAARRDTAVGVVGEGGQVTRVTVDAGAFVGRGQVLAVIERSVQQQQQAQVAAQIQVARADAALAQNELDRALALVSRGFVSKADVDRRRAARDAARARVTLAEAQLGEQRARIGRLDIRAPVAGLVLARSVEPGAVVTPGSGTLFRLAAGGEMEMVAQLSEADLAKVRVGVPATVTPVGSTRSFAGSVWQVSPVIDPATRQGQVRISVPYDPALRPGGFAQASIRAGQVDAPVLPQSAVLSDDKGSFVYVVAPDGTVARRDIQVGNVDNRGVTIASGLSGAETVVLSAGPFLNPGQKIVPRRQSAR</sequence>
<evidence type="ECO:0000313" key="6">
    <source>
        <dbReference type="EMBL" id="CAA9489658.1"/>
    </source>
</evidence>
<dbReference type="InterPro" id="IPR058792">
    <property type="entry name" value="Beta-barrel_RND_2"/>
</dbReference>
<keyword evidence="2" id="KW-0812">Transmembrane</keyword>
<evidence type="ECO:0000259" key="3">
    <source>
        <dbReference type="Pfam" id="PF25954"/>
    </source>
</evidence>
<accession>A0A6J4SEG6</accession>
<proteinExistence type="inferred from homology"/>
<evidence type="ECO:0000256" key="1">
    <source>
        <dbReference type="ARBA" id="ARBA00009477"/>
    </source>
</evidence>
<dbReference type="AlphaFoldDB" id="A0A6J4SEG6"/>
<dbReference type="Pfam" id="PF25989">
    <property type="entry name" value="YknX_C"/>
    <property type="match status" value="1"/>
</dbReference>